<sequence>METGLRLKKEEVVLRLRELYRRYGYLPYKMSKFEEYDLYVRNKSFLVSDNILTFTDIDGKLMALKPDVTLSILKNSRQEAGLQKVYYNENVYRTSPGAHGYREILQAGLECIGDLDGYAVGEVVMLAARSLELISPDYLLDLSHLGFVTGLLEPLKLEEEQQRSLLEAVGQKNTAALEVLAARYALPEQTRDVLCRLALLYAPPEEALPQLEQMVCTEEMAAALDELRQLCGLMEQYGLDDRLRLDFSVADDTRYYSGVVFRGFLPGLAAGVLSGGRYDHMVHKMGRPGGAIGFAVYLDLLEGYFAVPKGYDVDVLLLYDEGVSPARVAAAANAVLASGKTVRVERQIPPELQYRELRTLKERG</sequence>
<dbReference type="InterPro" id="IPR041715">
    <property type="entry name" value="HisRS-like_core"/>
</dbReference>
<dbReference type="Pfam" id="PF13393">
    <property type="entry name" value="tRNA-synt_His"/>
    <property type="match status" value="1"/>
</dbReference>
<gene>
    <name evidence="2" type="ORF">WMO24_10050</name>
</gene>
<evidence type="ECO:0000313" key="2">
    <source>
        <dbReference type="EMBL" id="MEQ2520767.1"/>
    </source>
</evidence>
<dbReference type="InterPro" id="IPR004516">
    <property type="entry name" value="HisRS/HisZ"/>
</dbReference>
<dbReference type="EMBL" id="JBBMFA010000096">
    <property type="protein sequence ID" value="MEQ2520767.1"/>
    <property type="molecule type" value="Genomic_DNA"/>
</dbReference>
<keyword evidence="2" id="KW-0328">Glycosyltransferase</keyword>
<dbReference type="PANTHER" id="PTHR43707">
    <property type="entry name" value="HISTIDYL-TRNA SYNTHETASE"/>
    <property type="match status" value="1"/>
</dbReference>
<reference evidence="2 3" key="1">
    <citation type="submission" date="2024-03" db="EMBL/GenBank/DDBJ databases">
        <title>Human intestinal bacterial collection.</title>
        <authorList>
            <person name="Pauvert C."/>
            <person name="Hitch T.C.A."/>
            <person name="Clavel T."/>
        </authorList>
    </citation>
    <scope>NUCLEOTIDE SEQUENCE [LARGE SCALE GENOMIC DNA]</scope>
    <source>
        <strain evidence="2 3">CLA-JM-H11</strain>
    </source>
</reference>
<dbReference type="InterPro" id="IPR045864">
    <property type="entry name" value="aa-tRNA-synth_II/BPL/LPL"/>
</dbReference>
<keyword evidence="2" id="KW-0808">Transferase</keyword>
<dbReference type="Gene3D" id="3.30.930.10">
    <property type="entry name" value="Bira Bifunctional Protein, Domain 2"/>
    <property type="match status" value="1"/>
</dbReference>
<dbReference type="Proteomes" id="UP001477672">
    <property type="component" value="Unassembled WGS sequence"/>
</dbReference>
<evidence type="ECO:0000259" key="1">
    <source>
        <dbReference type="Pfam" id="PF13393"/>
    </source>
</evidence>
<evidence type="ECO:0000313" key="3">
    <source>
        <dbReference type="Proteomes" id="UP001477672"/>
    </source>
</evidence>
<dbReference type="SUPFAM" id="SSF55681">
    <property type="entry name" value="Class II aaRS and biotin synthetases"/>
    <property type="match status" value="1"/>
</dbReference>
<organism evidence="2 3">
    <name type="scientific">Ruthenibacterium intestinale</name>
    <dbReference type="NCBI Taxonomy" id="3133163"/>
    <lineage>
        <taxon>Bacteria</taxon>
        <taxon>Bacillati</taxon>
        <taxon>Bacillota</taxon>
        <taxon>Clostridia</taxon>
        <taxon>Eubacteriales</taxon>
        <taxon>Oscillospiraceae</taxon>
        <taxon>Ruthenibacterium</taxon>
    </lineage>
</organism>
<name>A0ABV1GFZ6_9FIRM</name>
<proteinExistence type="predicted"/>
<dbReference type="RefSeq" id="WP_349216314.1">
    <property type="nucleotide sequence ID" value="NZ_JBBMFA010000096.1"/>
</dbReference>
<feature type="domain" description="Class II Histidinyl-tRNA synthetase (HisRS)-like catalytic core" evidence="1">
    <location>
        <begin position="9"/>
        <end position="299"/>
    </location>
</feature>
<protein>
    <submittedName>
        <fullName evidence="2">ATP phosphoribosyltransferase regulatory subunit</fullName>
    </submittedName>
</protein>
<comment type="caution">
    <text evidence="2">The sequence shown here is derived from an EMBL/GenBank/DDBJ whole genome shotgun (WGS) entry which is preliminary data.</text>
</comment>
<dbReference type="PANTHER" id="PTHR43707:SF1">
    <property type="entry name" value="HISTIDINE--TRNA LIGASE, MITOCHONDRIAL-RELATED"/>
    <property type="match status" value="1"/>
</dbReference>
<accession>A0ABV1GFZ6</accession>
<dbReference type="PIRSF" id="PIRSF001549">
    <property type="entry name" value="His-tRNA_synth"/>
    <property type="match status" value="1"/>
</dbReference>
<keyword evidence="3" id="KW-1185">Reference proteome</keyword>
<dbReference type="GO" id="GO:0016757">
    <property type="term" value="F:glycosyltransferase activity"/>
    <property type="evidence" value="ECO:0007669"/>
    <property type="project" value="UniProtKB-KW"/>
</dbReference>